<name>E1F2Y8_GIAIA</name>
<evidence type="ECO:0000313" key="2">
    <source>
        <dbReference type="Proteomes" id="UP000008974"/>
    </source>
</evidence>
<reference evidence="1 2" key="1">
    <citation type="journal article" date="2010" name="BMC Genomics">
        <title>Genome analysis and comparative genomics of a Giardia intestinalis assemblage E isolate.</title>
        <authorList>
            <person name="Jerlstrom-Hultqvist J."/>
            <person name="Franzen O."/>
            <person name="Ankarklev J."/>
            <person name="Xu F."/>
            <person name="Nohynkova E."/>
            <person name="Andersson J.O."/>
            <person name="Svard S.G."/>
            <person name="Andersson B."/>
        </authorList>
    </citation>
    <scope>NUCLEOTIDE SEQUENCE [LARGE SCALE GENOMIC DNA]</scope>
    <source>
        <strain evidence="1 2">P15</strain>
    </source>
</reference>
<organism evidence="1 2">
    <name type="scientific">Giardia intestinalis (strain P15)</name>
    <name type="common">Giardia lamblia</name>
    <dbReference type="NCBI Taxonomy" id="658858"/>
    <lineage>
        <taxon>Eukaryota</taxon>
        <taxon>Metamonada</taxon>
        <taxon>Diplomonadida</taxon>
        <taxon>Hexamitidae</taxon>
        <taxon>Giardiinae</taxon>
        <taxon>Giardia</taxon>
    </lineage>
</organism>
<protein>
    <submittedName>
        <fullName evidence="1">Uncharacterized protein</fullName>
    </submittedName>
</protein>
<proteinExistence type="predicted"/>
<gene>
    <name evidence="1" type="ORF">GLP15_1047</name>
</gene>
<accession>E1F2Y8</accession>
<evidence type="ECO:0000313" key="1">
    <source>
        <dbReference type="EMBL" id="EFO63132.1"/>
    </source>
</evidence>
<sequence>MHSWDFQVAQIIEFNDNHVNLRYLVFLLEFEKVMKVGLL</sequence>
<dbReference type="EMBL" id="ACVC01000142">
    <property type="protein sequence ID" value="EFO63132.1"/>
    <property type="molecule type" value="Genomic_DNA"/>
</dbReference>
<dbReference type="Proteomes" id="UP000008974">
    <property type="component" value="Unassembled WGS sequence"/>
</dbReference>
<comment type="caution">
    <text evidence="1">The sequence shown here is derived from an EMBL/GenBank/DDBJ whole genome shotgun (WGS) entry which is preliminary data.</text>
</comment>
<dbReference type="VEuPathDB" id="GiardiaDB:GLP15_1047"/>
<dbReference type="AlphaFoldDB" id="E1F2Y8"/>